<organism evidence="2 3">
    <name type="scientific">Strongylus vulgaris</name>
    <name type="common">Blood worm</name>
    <dbReference type="NCBI Taxonomy" id="40348"/>
    <lineage>
        <taxon>Eukaryota</taxon>
        <taxon>Metazoa</taxon>
        <taxon>Ecdysozoa</taxon>
        <taxon>Nematoda</taxon>
        <taxon>Chromadorea</taxon>
        <taxon>Rhabditida</taxon>
        <taxon>Rhabditina</taxon>
        <taxon>Rhabditomorpha</taxon>
        <taxon>Strongyloidea</taxon>
        <taxon>Strongylidae</taxon>
        <taxon>Strongylus</taxon>
    </lineage>
</organism>
<dbReference type="InterPro" id="IPR045079">
    <property type="entry name" value="Oxoprolinase-like"/>
</dbReference>
<dbReference type="GO" id="GO:0006749">
    <property type="term" value="P:glutathione metabolic process"/>
    <property type="evidence" value="ECO:0007669"/>
    <property type="project" value="TreeGrafter"/>
</dbReference>
<dbReference type="AlphaFoldDB" id="A0A3P7LHB7"/>
<dbReference type="PANTHER" id="PTHR11365">
    <property type="entry name" value="5-OXOPROLINASE RELATED"/>
    <property type="match status" value="1"/>
</dbReference>
<keyword evidence="3" id="KW-1185">Reference proteome</keyword>
<name>A0A3P7LHB7_STRVU</name>
<sequence>VLSEDPANYRDAPTEAIRQVLEQETGAKIPKGASVPTDNISWIRMGTTVATNALLERKGERIALLITKGFKDLLFIGNQTRPKIFDFDIKIPEALYEEVVEVDERVITFDESCKMTKFGEVKETSFGKKVIVEKEPNAGEVAKILRTVASKGIKSIAVVFLHSFIYPAHELKVKKIAEDLGFASISLSHEVMPMIKVVPRGFTGNYISLLVNFHNSHNC</sequence>
<dbReference type="Proteomes" id="UP000270094">
    <property type="component" value="Unassembled WGS sequence"/>
</dbReference>
<protein>
    <recommendedName>
        <fullName evidence="1">Hydantoinase/oxoprolinase N-terminal domain-containing protein</fullName>
    </recommendedName>
</protein>
<feature type="domain" description="Hydantoinase/oxoprolinase N-terminal" evidence="1">
    <location>
        <begin position="8"/>
        <end position="180"/>
    </location>
</feature>
<dbReference type="OrthoDB" id="3643at2759"/>
<dbReference type="GO" id="GO:0005829">
    <property type="term" value="C:cytosol"/>
    <property type="evidence" value="ECO:0007669"/>
    <property type="project" value="TreeGrafter"/>
</dbReference>
<dbReference type="GO" id="GO:0017168">
    <property type="term" value="F:5-oxoprolinase (ATP-hydrolyzing) activity"/>
    <property type="evidence" value="ECO:0007669"/>
    <property type="project" value="TreeGrafter"/>
</dbReference>
<evidence type="ECO:0000259" key="1">
    <source>
        <dbReference type="Pfam" id="PF05378"/>
    </source>
</evidence>
<evidence type="ECO:0000313" key="3">
    <source>
        <dbReference type="Proteomes" id="UP000270094"/>
    </source>
</evidence>
<evidence type="ECO:0000313" key="2">
    <source>
        <dbReference type="EMBL" id="VDM81985.1"/>
    </source>
</evidence>
<dbReference type="EMBL" id="UYYB01115464">
    <property type="protein sequence ID" value="VDM81985.1"/>
    <property type="molecule type" value="Genomic_DNA"/>
</dbReference>
<dbReference type="PANTHER" id="PTHR11365:SF2">
    <property type="entry name" value="5-OXOPROLINASE"/>
    <property type="match status" value="1"/>
</dbReference>
<accession>A0A3P7LHB7</accession>
<dbReference type="InterPro" id="IPR008040">
    <property type="entry name" value="Hydant_A_N"/>
</dbReference>
<gene>
    <name evidence="2" type="ORF">SVUK_LOCUS16983</name>
</gene>
<proteinExistence type="predicted"/>
<reference evidence="2 3" key="1">
    <citation type="submission" date="2018-11" db="EMBL/GenBank/DDBJ databases">
        <authorList>
            <consortium name="Pathogen Informatics"/>
        </authorList>
    </citation>
    <scope>NUCLEOTIDE SEQUENCE [LARGE SCALE GENOMIC DNA]</scope>
</reference>
<dbReference type="Pfam" id="PF05378">
    <property type="entry name" value="Hydant_A_N"/>
    <property type="match status" value="1"/>
</dbReference>
<feature type="non-terminal residue" evidence="2">
    <location>
        <position position="1"/>
    </location>
</feature>